<organism evidence="3 4">
    <name type="scientific">Paracoccus aurantiacus</name>
    <dbReference type="NCBI Taxonomy" id="2599412"/>
    <lineage>
        <taxon>Bacteria</taxon>
        <taxon>Pseudomonadati</taxon>
        <taxon>Pseudomonadota</taxon>
        <taxon>Alphaproteobacteria</taxon>
        <taxon>Rhodobacterales</taxon>
        <taxon>Paracoccaceae</taxon>
        <taxon>Paracoccus</taxon>
    </lineage>
</organism>
<keyword evidence="2" id="KW-0812">Transmembrane</keyword>
<keyword evidence="2" id="KW-1133">Transmembrane helix</keyword>
<protein>
    <submittedName>
        <fullName evidence="3">Uncharacterized protein</fullName>
    </submittedName>
</protein>
<keyword evidence="2" id="KW-0472">Membrane</keyword>
<sequence>MSLQFLLPAVSVLTAFPLAAYCLLLSRRLRKLNNLETGLGGAIAVMTSEISRLDQCIRKARAEAEAASNELARVIEASRNEKAYWALQSELSRGGTASQRRLRPRAQLLEAEDA</sequence>
<name>A0A5C6S1F1_9RHOB</name>
<feature type="transmembrane region" description="Helical" evidence="2">
    <location>
        <begin position="6"/>
        <end position="25"/>
    </location>
</feature>
<evidence type="ECO:0000313" key="3">
    <source>
        <dbReference type="EMBL" id="TXB68055.1"/>
    </source>
</evidence>
<evidence type="ECO:0000256" key="1">
    <source>
        <dbReference type="SAM" id="Coils"/>
    </source>
</evidence>
<comment type="caution">
    <text evidence="3">The sequence shown here is derived from an EMBL/GenBank/DDBJ whole genome shotgun (WGS) entry which is preliminary data.</text>
</comment>
<feature type="coiled-coil region" evidence="1">
    <location>
        <begin position="50"/>
        <end position="81"/>
    </location>
</feature>
<dbReference type="OrthoDB" id="7630018at2"/>
<gene>
    <name evidence="3" type="ORF">FQV27_12770</name>
</gene>
<dbReference type="AlphaFoldDB" id="A0A5C6S1F1"/>
<evidence type="ECO:0000256" key="2">
    <source>
        <dbReference type="SAM" id="Phobius"/>
    </source>
</evidence>
<accession>A0A5C6S1F1</accession>
<dbReference type="Proteomes" id="UP000321562">
    <property type="component" value="Unassembled WGS sequence"/>
</dbReference>
<dbReference type="EMBL" id="VOPL01000005">
    <property type="protein sequence ID" value="TXB68055.1"/>
    <property type="molecule type" value="Genomic_DNA"/>
</dbReference>
<proteinExistence type="predicted"/>
<evidence type="ECO:0000313" key="4">
    <source>
        <dbReference type="Proteomes" id="UP000321562"/>
    </source>
</evidence>
<dbReference type="RefSeq" id="WP_147099111.1">
    <property type="nucleotide sequence ID" value="NZ_JBHUFH010000003.1"/>
</dbReference>
<reference evidence="3 4" key="1">
    <citation type="submission" date="2019-08" db="EMBL/GenBank/DDBJ databases">
        <authorList>
            <person name="Ye J."/>
        </authorList>
    </citation>
    <scope>NUCLEOTIDE SEQUENCE [LARGE SCALE GENOMIC DNA]</scope>
    <source>
        <strain evidence="3 4">TK008</strain>
    </source>
</reference>
<keyword evidence="4" id="KW-1185">Reference proteome</keyword>
<keyword evidence="1" id="KW-0175">Coiled coil</keyword>